<dbReference type="Gene3D" id="3.90.120.10">
    <property type="entry name" value="DNA Methylase, subunit A, domain 2"/>
    <property type="match status" value="1"/>
</dbReference>
<dbReference type="STRING" id="1908258.BKK48_05560"/>
<dbReference type="PANTHER" id="PTHR10629">
    <property type="entry name" value="CYTOSINE-SPECIFIC METHYLTRANSFERASE"/>
    <property type="match status" value="1"/>
</dbReference>
<evidence type="ECO:0000256" key="6">
    <source>
        <dbReference type="PROSITE-ProRule" id="PRU01016"/>
    </source>
</evidence>
<keyword evidence="4" id="KW-0680">Restriction system</keyword>
<dbReference type="Gene3D" id="3.40.50.150">
    <property type="entry name" value="Vaccinia Virus protein VP39"/>
    <property type="match status" value="1"/>
</dbReference>
<dbReference type="PROSITE" id="PS00094">
    <property type="entry name" value="C5_MTASE_1"/>
    <property type="match status" value="1"/>
</dbReference>
<keyword evidence="10" id="KW-1185">Reference proteome</keyword>
<comment type="similarity">
    <text evidence="6 7">Belongs to the class I-like SAM-binding methyltransferase superfamily. C5-methyltransferase family.</text>
</comment>
<dbReference type="OrthoDB" id="9813719at2"/>
<evidence type="ECO:0000256" key="3">
    <source>
        <dbReference type="ARBA" id="ARBA00022691"/>
    </source>
</evidence>
<dbReference type="GO" id="GO:0044027">
    <property type="term" value="P:negative regulation of gene expression via chromosomal CpG island methylation"/>
    <property type="evidence" value="ECO:0007669"/>
    <property type="project" value="TreeGrafter"/>
</dbReference>
<evidence type="ECO:0000256" key="7">
    <source>
        <dbReference type="RuleBase" id="RU000416"/>
    </source>
</evidence>
<dbReference type="AlphaFoldDB" id="A0A1V3I8P2"/>
<comment type="caution">
    <text evidence="9">The sequence shown here is derived from an EMBL/GenBank/DDBJ whole genome shotgun (WGS) entry which is preliminary data.</text>
</comment>
<proteinExistence type="inferred from homology"/>
<dbReference type="InterPro" id="IPR050390">
    <property type="entry name" value="C5-Methyltransferase"/>
</dbReference>
<organism evidence="9 10">
    <name type="scientific">Rodentibacter heidelbergensis</name>
    <dbReference type="NCBI Taxonomy" id="1908258"/>
    <lineage>
        <taxon>Bacteria</taxon>
        <taxon>Pseudomonadati</taxon>
        <taxon>Pseudomonadota</taxon>
        <taxon>Gammaproteobacteria</taxon>
        <taxon>Pasteurellales</taxon>
        <taxon>Pasteurellaceae</taxon>
        <taxon>Rodentibacter</taxon>
    </lineage>
</organism>
<feature type="active site" evidence="6">
    <location>
        <position position="120"/>
    </location>
</feature>
<evidence type="ECO:0000256" key="2">
    <source>
        <dbReference type="ARBA" id="ARBA00022679"/>
    </source>
</evidence>
<dbReference type="RefSeq" id="WP_077427166.1">
    <property type="nucleotide sequence ID" value="NZ_MLHH01000011.1"/>
</dbReference>
<dbReference type="InterPro" id="IPR031303">
    <property type="entry name" value="C5_meth_CS"/>
</dbReference>
<dbReference type="SUPFAM" id="SSF53335">
    <property type="entry name" value="S-adenosyl-L-methionine-dependent methyltransferases"/>
    <property type="match status" value="1"/>
</dbReference>
<evidence type="ECO:0000313" key="9">
    <source>
        <dbReference type="EMBL" id="OOF36452.1"/>
    </source>
</evidence>
<protein>
    <recommendedName>
        <fullName evidence="8">Cytosine-specific methyltransferase</fullName>
        <ecNumber evidence="8">2.1.1.37</ecNumber>
    </recommendedName>
</protein>
<name>A0A1V3I8P2_9PAST</name>
<evidence type="ECO:0000256" key="8">
    <source>
        <dbReference type="RuleBase" id="RU000417"/>
    </source>
</evidence>
<reference evidence="9 10" key="1">
    <citation type="submission" date="2016-10" db="EMBL/GenBank/DDBJ databases">
        <title>Rodentibacter gen. nov. and new species.</title>
        <authorList>
            <person name="Christensen H."/>
        </authorList>
    </citation>
    <scope>NUCLEOTIDE SEQUENCE [LARGE SCALE GENOMIC DNA]</scope>
    <source>
        <strain evidence="9 10">Ac69</strain>
    </source>
</reference>
<keyword evidence="3 6" id="KW-0949">S-adenosyl-L-methionine</keyword>
<dbReference type="PRINTS" id="PR00105">
    <property type="entry name" value="C5METTRFRASE"/>
</dbReference>
<keyword evidence="2 6" id="KW-0808">Transferase</keyword>
<comment type="catalytic activity">
    <reaction evidence="5 8">
        <text>a 2'-deoxycytidine in DNA + S-adenosyl-L-methionine = a 5-methyl-2'-deoxycytidine in DNA + S-adenosyl-L-homocysteine + H(+)</text>
        <dbReference type="Rhea" id="RHEA:13681"/>
        <dbReference type="Rhea" id="RHEA-COMP:11369"/>
        <dbReference type="Rhea" id="RHEA-COMP:11370"/>
        <dbReference type="ChEBI" id="CHEBI:15378"/>
        <dbReference type="ChEBI" id="CHEBI:57856"/>
        <dbReference type="ChEBI" id="CHEBI:59789"/>
        <dbReference type="ChEBI" id="CHEBI:85452"/>
        <dbReference type="ChEBI" id="CHEBI:85454"/>
        <dbReference type="EC" id="2.1.1.37"/>
    </reaction>
</comment>
<dbReference type="InterPro" id="IPR029063">
    <property type="entry name" value="SAM-dependent_MTases_sf"/>
</dbReference>
<evidence type="ECO:0000256" key="4">
    <source>
        <dbReference type="ARBA" id="ARBA00022747"/>
    </source>
</evidence>
<evidence type="ECO:0000256" key="1">
    <source>
        <dbReference type="ARBA" id="ARBA00022603"/>
    </source>
</evidence>
<dbReference type="GO" id="GO:0009307">
    <property type="term" value="P:DNA restriction-modification system"/>
    <property type="evidence" value="ECO:0007669"/>
    <property type="project" value="UniProtKB-KW"/>
</dbReference>
<evidence type="ECO:0000256" key="5">
    <source>
        <dbReference type="ARBA" id="ARBA00047422"/>
    </source>
</evidence>
<dbReference type="EMBL" id="MLHH01000011">
    <property type="protein sequence ID" value="OOF36452.1"/>
    <property type="molecule type" value="Genomic_DNA"/>
</dbReference>
<keyword evidence="1 6" id="KW-0489">Methyltransferase</keyword>
<dbReference type="EC" id="2.1.1.37" evidence="8"/>
<dbReference type="InterPro" id="IPR001525">
    <property type="entry name" value="C5_MeTfrase"/>
</dbReference>
<dbReference type="GO" id="GO:0003677">
    <property type="term" value="F:DNA binding"/>
    <property type="evidence" value="ECO:0007669"/>
    <property type="project" value="TreeGrafter"/>
</dbReference>
<dbReference type="PANTHER" id="PTHR10629:SF52">
    <property type="entry name" value="DNA (CYTOSINE-5)-METHYLTRANSFERASE 1"/>
    <property type="match status" value="1"/>
</dbReference>
<dbReference type="GO" id="GO:0003886">
    <property type="term" value="F:DNA (cytosine-5-)-methyltransferase activity"/>
    <property type="evidence" value="ECO:0007669"/>
    <property type="project" value="UniProtKB-EC"/>
</dbReference>
<sequence>MSKKLYFLDLFAGAGGLSEGFIQAGFEPVAHIESDKAACFTLRTRMAYHWLKSNNKENIYVEYLKGKISRNDLYKLVPDRIMNSIVNKEISEESLTELFEVIDNLLANNKLDLIVGGPPCQAYSLVGRACDINSMLGDKRNYLYIFYVEFLKRYKPKFFIFENVTGLLSAKDQNGRLYLDEMCQLFREIGYVIEYRVLNARDYGVLQSRRRVILVGSRNKKIDFYPEPVLWNPEVSVCEVFSDLPPLHAGEGDSRGCSTLDYKGTWLYESGIKDDRFPITWHTARNHNERDLEIYRRVVELWMKEKKRLEYDDLPEYLKTHNNRNSFVDRFKVVAAELPAAHTVLAHLSKDGHYYIHPDIRQNRSLTPREAARLQTFPDDYYFEGVTEKPSRAAAFRQIGNAVPVLLARKIAEKLKEKWI</sequence>
<dbReference type="GO" id="GO:0032259">
    <property type="term" value="P:methylation"/>
    <property type="evidence" value="ECO:0007669"/>
    <property type="project" value="UniProtKB-KW"/>
</dbReference>
<dbReference type="PROSITE" id="PS51679">
    <property type="entry name" value="SAM_MT_C5"/>
    <property type="match status" value="1"/>
</dbReference>
<accession>A0A1V3I8P2</accession>
<dbReference type="NCBIfam" id="TIGR00675">
    <property type="entry name" value="dcm"/>
    <property type="match status" value="1"/>
</dbReference>
<dbReference type="Proteomes" id="UP000189437">
    <property type="component" value="Unassembled WGS sequence"/>
</dbReference>
<dbReference type="InterPro" id="IPR018117">
    <property type="entry name" value="C5_DNA_meth_AS"/>
</dbReference>
<evidence type="ECO:0000313" key="10">
    <source>
        <dbReference type="Proteomes" id="UP000189437"/>
    </source>
</evidence>
<dbReference type="PROSITE" id="PS00095">
    <property type="entry name" value="C5_MTASE_2"/>
    <property type="match status" value="1"/>
</dbReference>
<gene>
    <name evidence="9" type="ORF">BKK48_05560</name>
</gene>
<dbReference type="Pfam" id="PF00145">
    <property type="entry name" value="DNA_methylase"/>
    <property type="match status" value="2"/>
</dbReference>